<dbReference type="InterPro" id="IPR050583">
    <property type="entry name" value="Mycobacterial_A85_antigen"/>
</dbReference>
<sequence length="382" mass="40507">MGCALSSKSLVSAIGRRRRGSRRFGVAVATATVVAFTGGVAQAAPDLGSSGSSDTGSLDAGSLASGSVGAGSSIPPALQEDPGPPPPVRDDITTAAIVAESSPTAQTQRLTVASPALRREVTLDVLLPADRSTARPVLYMLDGVSARNNKSGWMTHGAPEFFADKDTNVVMINGGRGSVYTDWDQADPKLGWNKWETFIAEELPPLIDAKLGTNRVRAVAGLSMGGQAAMMLTHRHPDLYRGVAAFSGCFTTDDTLGRLTIQTSVTSQGGDPTNMWSSPNGPQWSEHDSVKNAEKLRDKQIYLSVGNGIPGKYESNTDPKTLAVGVALEVGSKMCTEKLESRLDALKIPVTVRYESQGIHAWGYWTEQLPKAWPTLRKALGL</sequence>
<dbReference type="SUPFAM" id="SSF53474">
    <property type="entry name" value="alpha/beta-Hydrolases"/>
    <property type="match status" value="1"/>
</dbReference>
<feature type="region of interest" description="Disordered" evidence="1">
    <location>
        <begin position="44"/>
        <end position="91"/>
    </location>
</feature>
<dbReference type="Proteomes" id="UP000316256">
    <property type="component" value="Unassembled WGS sequence"/>
</dbReference>
<organism evidence="2 3">
    <name type="scientific">Rhodococcus spelaei</name>
    <dbReference type="NCBI Taxonomy" id="2546320"/>
    <lineage>
        <taxon>Bacteria</taxon>
        <taxon>Bacillati</taxon>
        <taxon>Actinomycetota</taxon>
        <taxon>Actinomycetes</taxon>
        <taxon>Mycobacteriales</taxon>
        <taxon>Nocardiaceae</taxon>
        <taxon>Rhodococcus</taxon>
    </lineage>
</organism>
<feature type="compositionally biased region" description="Low complexity" evidence="1">
    <location>
        <begin position="44"/>
        <end position="73"/>
    </location>
</feature>
<proteinExistence type="predicted"/>
<feature type="region of interest" description="Disordered" evidence="1">
    <location>
        <begin position="267"/>
        <end position="287"/>
    </location>
</feature>
<reference evidence="2 3" key="1">
    <citation type="submission" date="2019-06" db="EMBL/GenBank/DDBJ databases">
        <title>Rhodococcus spaelei sp. nov., isolated from a cave.</title>
        <authorList>
            <person name="Lee S.D."/>
        </authorList>
    </citation>
    <scope>NUCLEOTIDE SEQUENCE [LARGE SCALE GENOMIC DNA]</scope>
    <source>
        <strain evidence="2 3">C9-5</strain>
    </source>
</reference>
<dbReference type="PANTHER" id="PTHR48098">
    <property type="entry name" value="ENTEROCHELIN ESTERASE-RELATED"/>
    <property type="match status" value="1"/>
</dbReference>
<protein>
    <submittedName>
        <fullName evidence="2">Esterase family protein</fullName>
    </submittedName>
</protein>
<dbReference type="AlphaFoldDB" id="A0A541B1S8"/>
<dbReference type="OrthoDB" id="4510758at2"/>
<dbReference type="PANTHER" id="PTHR48098:SF1">
    <property type="entry name" value="DIACYLGLYCEROL ACYLTRANSFERASE_MYCOLYLTRANSFERASE AG85A"/>
    <property type="match status" value="1"/>
</dbReference>
<dbReference type="Pfam" id="PF00756">
    <property type="entry name" value="Esterase"/>
    <property type="match status" value="1"/>
</dbReference>
<name>A0A541B1S8_9NOCA</name>
<keyword evidence="3" id="KW-1185">Reference proteome</keyword>
<gene>
    <name evidence="2" type="ORF">FK531_17155</name>
</gene>
<accession>A0A541B1S8</accession>
<dbReference type="InterPro" id="IPR000801">
    <property type="entry name" value="Esterase-like"/>
</dbReference>
<comment type="caution">
    <text evidence="2">The sequence shown here is derived from an EMBL/GenBank/DDBJ whole genome shotgun (WGS) entry which is preliminary data.</text>
</comment>
<dbReference type="EMBL" id="VIGH01000008">
    <property type="protein sequence ID" value="TQF66257.1"/>
    <property type="molecule type" value="Genomic_DNA"/>
</dbReference>
<evidence type="ECO:0000313" key="2">
    <source>
        <dbReference type="EMBL" id="TQF66257.1"/>
    </source>
</evidence>
<dbReference type="InterPro" id="IPR029058">
    <property type="entry name" value="AB_hydrolase_fold"/>
</dbReference>
<dbReference type="Gene3D" id="3.40.50.1820">
    <property type="entry name" value="alpha/beta hydrolase"/>
    <property type="match status" value="1"/>
</dbReference>
<evidence type="ECO:0000256" key="1">
    <source>
        <dbReference type="SAM" id="MobiDB-lite"/>
    </source>
</evidence>
<feature type="compositionally biased region" description="Polar residues" evidence="1">
    <location>
        <begin position="267"/>
        <end position="283"/>
    </location>
</feature>
<dbReference type="GO" id="GO:0016747">
    <property type="term" value="F:acyltransferase activity, transferring groups other than amino-acyl groups"/>
    <property type="evidence" value="ECO:0007669"/>
    <property type="project" value="TreeGrafter"/>
</dbReference>
<evidence type="ECO:0000313" key="3">
    <source>
        <dbReference type="Proteomes" id="UP000316256"/>
    </source>
</evidence>